<dbReference type="PROSITE" id="PS51186">
    <property type="entry name" value="GNAT"/>
    <property type="match status" value="1"/>
</dbReference>
<sequence length="189" mass="22104">MIQLQTERTIIRDHNLDDLPTHHSLFSDKKVMYYLQDIATHSLDESKNNLLSAITEIQKLDRKYYFFRIEVKRTGEHIGEIGYTVTTVTPLGNIVEVGFFIRDDYWGKGYTAEALKEVMRFAFEENNVFRISCGCIKENVGSEKVMIKCGMIKEADFKSVVWHNGEIKDRVEYRLLKDEWKTVTQGMHL</sequence>
<comment type="caution">
    <text evidence="2">The sequence shown here is derived from an EMBL/GenBank/DDBJ whole genome shotgun (WGS) entry which is preliminary data.</text>
</comment>
<gene>
    <name evidence="2" type="ORF">GC093_07725</name>
</gene>
<name>A0A972GLW5_9BACL</name>
<evidence type="ECO:0000313" key="2">
    <source>
        <dbReference type="EMBL" id="NOU93117.1"/>
    </source>
</evidence>
<dbReference type="Gene3D" id="3.40.630.30">
    <property type="match status" value="1"/>
</dbReference>
<organism evidence="2 3">
    <name type="scientific">Paenibacillus foliorum</name>
    <dbReference type="NCBI Taxonomy" id="2654974"/>
    <lineage>
        <taxon>Bacteria</taxon>
        <taxon>Bacillati</taxon>
        <taxon>Bacillota</taxon>
        <taxon>Bacilli</taxon>
        <taxon>Bacillales</taxon>
        <taxon>Paenibacillaceae</taxon>
        <taxon>Paenibacillus</taxon>
    </lineage>
</organism>
<dbReference type="PANTHER" id="PTHR43792:SF1">
    <property type="entry name" value="N-ACETYLTRANSFERASE DOMAIN-CONTAINING PROTEIN"/>
    <property type="match status" value="1"/>
</dbReference>
<dbReference type="PANTHER" id="PTHR43792">
    <property type="entry name" value="GNAT FAMILY, PUTATIVE (AFU_ORTHOLOGUE AFUA_3G00765)-RELATED-RELATED"/>
    <property type="match status" value="1"/>
</dbReference>
<dbReference type="InterPro" id="IPR051531">
    <property type="entry name" value="N-acetyltransferase"/>
</dbReference>
<feature type="domain" description="N-acetyltransferase" evidence="1">
    <location>
        <begin position="9"/>
        <end position="178"/>
    </location>
</feature>
<dbReference type="RefSeq" id="WP_171651319.1">
    <property type="nucleotide sequence ID" value="NZ_WHOD01000035.1"/>
</dbReference>
<dbReference type="AlphaFoldDB" id="A0A972GLW5"/>
<dbReference type="Pfam" id="PF13302">
    <property type="entry name" value="Acetyltransf_3"/>
    <property type="match status" value="1"/>
</dbReference>
<keyword evidence="3" id="KW-1185">Reference proteome</keyword>
<dbReference type="SUPFAM" id="SSF55729">
    <property type="entry name" value="Acyl-CoA N-acyltransferases (Nat)"/>
    <property type="match status" value="1"/>
</dbReference>
<evidence type="ECO:0000259" key="1">
    <source>
        <dbReference type="PROSITE" id="PS51186"/>
    </source>
</evidence>
<reference evidence="2" key="1">
    <citation type="submission" date="2019-10" db="EMBL/GenBank/DDBJ databases">
        <title>Description of Paenibacillus glebae sp. nov.</title>
        <authorList>
            <person name="Carlier A."/>
            <person name="Qi S."/>
        </authorList>
    </citation>
    <scope>NUCLEOTIDE SEQUENCE</scope>
    <source>
        <strain evidence="2">LMG 31456</strain>
    </source>
</reference>
<accession>A0A972GLW5</accession>
<proteinExistence type="predicted"/>
<evidence type="ECO:0000313" key="3">
    <source>
        <dbReference type="Proteomes" id="UP000641588"/>
    </source>
</evidence>
<dbReference type="GO" id="GO:0016747">
    <property type="term" value="F:acyltransferase activity, transferring groups other than amino-acyl groups"/>
    <property type="evidence" value="ECO:0007669"/>
    <property type="project" value="InterPro"/>
</dbReference>
<dbReference type="InterPro" id="IPR016181">
    <property type="entry name" value="Acyl_CoA_acyltransferase"/>
</dbReference>
<dbReference type="Proteomes" id="UP000641588">
    <property type="component" value="Unassembled WGS sequence"/>
</dbReference>
<dbReference type="EMBL" id="WHOD01000035">
    <property type="protein sequence ID" value="NOU93117.1"/>
    <property type="molecule type" value="Genomic_DNA"/>
</dbReference>
<protein>
    <submittedName>
        <fullName evidence="2">GNAT family N-acetyltransferase</fullName>
    </submittedName>
</protein>
<dbReference type="InterPro" id="IPR000182">
    <property type="entry name" value="GNAT_dom"/>
</dbReference>